<dbReference type="SUPFAM" id="SSF46689">
    <property type="entry name" value="Homeodomain-like"/>
    <property type="match status" value="1"/>
</dbReference>
<reference evidence="6 7" key="1">
    <citation type="journal article" date="2019" name="Int. J. Syst. Evol. Microbiol.">
        <title>The Global Catalogue of Microorganisms (GCM) 10K type strain sequencing project: providing services to taxonomists for standard genome sequencing and annotation.</title>
        <authorList>
            <consortium name="The Broad Institute Genomics Platform"/>
            <consortium name="The Broad Institute Genome Sequencing Center for Infectious Disease"/>
            <person name="Wu L."/>
            <person name="Ma J."/>
        </authorList>
    </citation>
    <scope>NUCLEOTIDE SEQUENCE [LARGE SCALE GENOMIC DNA]</scope>
    <source>
        <strain evidence="6 7">JCM 15478</strain>
    </source>
</reference>
<evidence type="ECO:0000256" key="4">
    <source>
        <dbReference type="PROSITE-ProRule" id="PRU00335"/>
    </source>
</evidence>
<evidence type="ECO:0000259" key="5">
    <source>
        <dbReference type="PROSITE" id="PS50977"/>
    </source>
</evidence>
<dbReference type="InterPro" id="IPR001647">
    <property type="entry name" value="HTH_TetR"/>
</dbReference>
<evidence type="ECO:0000313" key="7">
    <source>
        <dbReference type="Proteomes" id="UP001500016"/>
    </source>
</evidence>
<evidence type="ECO:0000313" key="6">
    <source>
        <dbReference type="EMBL" id="GAA2060988.1"/>
    </source>
</evidence>
<dbReference type="PANTHER" id="PTHR30055">
    <property type="entry name" value="HTH-TYPE TRANSCRIPTIONAL REGULATOR RUTR"/>
    <property type="match status" value="1"/>
</dbReference>
<name>A0ABN2VFS9_9ACTN</name>
<comment type="caution">
    <text evidence="6">The sequence shown here is derived from an EMBL/GenBank/DDBJ whole genome shotgun (WGS) entry which is preliminary data.</text>
</comment>
<dbReference type="Proteomes" id="UP001500016">
    <property type="component" value="Unassembled WGS sequence"/>
</dbReference>
<keyword evidence="3" id="KW-0804">Transcription</keyword>
<evidence type="ECO:0000256" key="1">
    <source>
        <dbReference type="ARBA" id="ARBA00023015"/>
    </source>
</evidence>
<proteinExistence type="predicted"/>
<keyword evidence="7" id="KW-1185">Reference proteome</keyword>
<dbReference type="SUPFAM" id="SSF48498">
    <property type="entry name" value="Tetracyclin repressor-like, C-terminal domain"/>
    <property type="match status" value="1"/>
</dbReference>
<dbReference type="PRINTS" id="PR00455">
    <property type="entry name" value="HTHTETR"/>
</dbReference>
<dbReference type="EMBL" id="BAAAPE010000001">
    <property type="protein sequence ID" value="GAA2060988.1"/>
    <property type="molecule type" value="Genomic_DNA"/>
</dbReference>
<dbReference type="Gene3D" id="1.10.357.10">
    <property type="entry name" value="Tetracycline Repressor, domain 2"/>
    <property type="match status" value="1"/>
</dbReference>
<keyword evidence="1" id="KW-0805">Transcription regulation</keyword>
<dbReference type="PROSITE" id="PS50977">
    <property type="entry name" value="HTH_TETR_2"/>
    <property type="match status" value="1"/>
</dbReference>
<sequence length="201" mass="21244">MTGAAATSAERGREVRQALLSAATGLIAERGWSAVSTRMLAERAGVGAGLVHYHFSSLRALLTEAALDAMRGLADGLTELLDRARTPEEALDAMLGALDAYDGQDPTSMLFTEAYLAAARDEGLRDGIDALMRGVREEFAAWLDRHGVAGPEETAAVLAAAVDGVMLHRTFTPGLASAAVGPVLRRLLVRDGAREEEEEAQ</sequence>
<protein>
    <submittedName>
        <fullName evidence="6">TetR/AcrR family transcriptional regulator</fullName>
    </submittedName>
</protein>
<evidence type="ECO:0000256" key="3">
    <source>
        <dbReference type="ARBA" id="ARBA00023163"/>
    </source>
</evidence>
<gene>
    <name evidence="6" type="ORF">GCM10009801_02990</name>
</gene>
<feature type="domain" description="HTH tetR-type" evidence="5">
    <location>
        <begin position="13"/>
        <end position="73"/>
    </location>
</feature>
<dbReference type="InterPro" id="IPR041583">
    <property type="entry name" value="TetR_C_31"/>
</dbReference>
<keyword evidence="2 4" id="KW-0238">DNA-binding</keyword>
<dbReference type="RefSeq" id="WP_344523096.1">
    <property type="nucleotide sequence ID" value="NZ_BAAAPE010000001.1"/>
</dbReference>
<dbReference type="Pfam" id="PF00440">
    <property type="entry name" value="TetR_N"/>
    <property type="match status" value="1"/>
</dbReference>
<feature type="DNA-binding region" description="H-T-H motif" evidence="4">
    <location>
        <begin position="36"/>
        <end position="55"/>
    </location>
</feature>
<accession>A0ABN2VFS9</accession>
<dbReference type="Pfam" id="PF17940">
    <property type="entry name" value="TetR_C_31"/>
    <property type="match status" value="1"/>
</dbReference>
<organism evidence="6 7">
    <name type="scientific">Streptomyces albiaxialis</name>
    <dbReference type="NCBI Taxonomy" id="329523"/>
    <lineage>
        <taxon>Bacteria</taxon>
        <taxon>Bacillati</taxon>
        <taxon>Actinomycetota</taxon>
        <taxon>Actinomycetes</taxon>
        <taxon>Kitasatosporales</taxon>
        <taxon>Streptomycetaceae</taxon>
        <taxon>Streptomyces</taxon>
    </lineage>
</organism>
<dbReference type="PANTHER" id="PTHR30055:SF234">
    <property type="entry name" value="HTH-TYPE TRANSCRIPTIONAL REGULATOR BETI"/>
    <property type="match status" value="1"/>
</dbReference>
<evidence type="ECO:0000256" key="2">
    <source>
        <dbReference type="ARBA" id="ARBA00023125"/>
    </source>
</evidence>
<dbReference type="InterPro" id="IPR050109">
    <property type="entry name" value="HTH-type_TetR-like_transc_reg"/>
</dbReference>
<dbReference type="InterPro" id="IPR009057">
    <property type="entry name" value="Homeodomain-like_sf"/>
</dbReference>
<dbReference type="InterPro" id="IPR036271">
    <property type="entry name" value="Tet_transcr_reg_TetR-rel_C_sf"/>
</dbReference>